<evidence type="ECO:0000313" key="2">
    <source>
        <dbReference type="Proteomes" id="UP000689195"/>
    </source>
</evidence>
<name>A0A8S1UE17_9CILI</name>
<proteinExistence type="predicted"/>
<dbReference type="AlphaFoldDB" id="A0A8S1UE17"/>
<dbReference type="EMBL" id="CAJJDO010000039">
    <property type="protein sequence ID" value="CAD8163080.1"/>
    <property type="molecule type" value="Genomic_DNA"/>
</dbReference>
<keyword evidence="2" id="KW-1185">Reference proteome</keyword>
<sequence length="45" mass="5423">MSDIEMNKQEDNFIYKIIRIIGDSLDDLKIQLLQKNTNYHQQQLN</sequence>
<evidence type="ECO:0000313" key="1">
    <source>
        <dbReference type="EMBL" id="CAD8163080.1"/>
    </source>
</evidence>
<gene>
    <name evidence="1" type="ORF">PPENT_87.1.T0390023</name>
</gene>
<accession>A0A8S1UE17</accession>
<dbReference type="Proteomes" id="UP000689195">
    <property type="component" value="Unassembled WGS sequence"/>
</dbReference>
<organism evidence="1 2">
    <name type="scientific">Paramecium pentaurelia</name>
    <dbReference type="NCBI Taxonomy" id="43138"/>
    <lineage>
        <taxon>Eukaryota</taxon>
        <taxon>Sar</taxon>
        <taxon>Alveolata</taxon>
        <taxon>Ciliophora</taxon>
        <taxon>Intramacronucleata</taxon>
        <taxon>Oligohymenophorea</taxon>
        <taxon>Peniculida</taxon>
        <taxon>Parameciidae</taxon>
        <taxon>Paramecium</taxon>
    </lineage>
</organism>
<protein>
    <submittedName>
        <fullName evidence="1">Uncharacterized protein</fullName>
    </submittedName>
</protein>
<reference evidence="1" key="1">
    <citation type="submission" date="2021-01" db="EMBL/GenBank/DDBJ databases">
        <authorList>
            <consortium name="Genoscope - CEA"/>
            <person name="William W."/>
        </authorList>
    </citation>
    <scope>NUCLEOTIDE SEQUENCE</scope>
</reference>
<comment type="caution">
    <text evidence="1">The sequence shown here is derived from an EMBL/GenBank/DDBJ whole genome shotgun (WGS) entry which is preliminary data.</text>
</comment>